<comment type="caution">
    <text evidence="1">The sequence shown here is derived from an EMBL/GenBank/DDBJ whole genome shotgun (WGS) entry which is preliminary data.</text>
</comment>
<accession>A0A0M8P2B4</accession>
<sequence length="69" mass="7770">MRTGLFKGRGVASYVVVVNCLIRFDSRQSTNTGCQRYGHIEYWPCKICGLSTAERTALFSTPYGPYVQD</sequence>
<keyword evidence="2" id="KW-1185">Reference proteome</keyword>
<proteinExistence type="predicted"/>
<organism evidence="1 2">
    <name type="scientific">Penicillium nordicum</name>
    <dbReference type="NCBI Taxonomy" id="229535"/>
    <lineage>
        <taxon>Eukaryota</taxon>
        <taxon>Fungi</taxon>
        <taxon>Dikarya</taxon>
        <taxon>Ascomycota</taxon>
        <taxon>Pezizomycotina</taxon>
        <taxon>Eurotiomycetes</taxon>
        <taxon>Eurotiomycetidae</taxon>
        <taxon>Eurotiales</taxon>
        <taxon>Aspergillaceae</taxon>
        <taxon>Penicillium</taxon>
    </lineage>
</organism>
<gene>
    <name evidence="1" type="ORF">ACN38_g5404</name>
</gene>
<dbReference type="Proteomes" id="UP000037696">
    <property type="component" value="Unassembled WGS sequence"/>
</dbReference>
<protein>
    <submittedName>
        <fullName evidence="1">Uncharacterized protein</fullName>
    </submittedName>
</protein>
<evidence type="ECO:0000313" key="1">
    <source>
        <dbReference type="EMBL" id="KOS43708.1"/>
    </source>
</evidence>
<evidence type="ECO:0000313" key="2">
    <source>
        <dbReference type="Proteomes" id="UP000037696"/>
    </source>
</evidence>
<reference evidence="1 2" key="1">
    <citation type="submission" date="2015-08" db="EMBL/GenBank/DDBJ databases">
        <title>Genome sequencing of Penicillium nordicum.</title>
        <authorList>
            <person name="Nguyen H.D."/>
            <person name="Seifert K.A."/>
        </authorList>
    </citation>
    <scope>NUCLEOTIDE SEQUENCE [LARGE SCALE GENOMIC DNA]</scope>
    <source>
        <strain evidence="1 2">DAOMC 185683</strain>
    </source>
</reference>
<dbReference type="AlphaFoldDB" id="A0A0M8P2B4"/>
<dbReference type="EMBL" id="LHQQ01000075">
    <property type="protein sequence ID" value="KOS43708.1"/>
    <property type="molecule type" value="Genomic_DNA"/>
</dbReference>
<name>A0A0M8P2B4_9EURO</name>